<dbReference type="EMBL" id="JAWDGP010000547">
    <property type="protein sequence ID" value="KAK3799616.1"/>
    <property type="molecule type" value="Genomic_DNA"/>
</dbReference>
<gene>
    <name evidence="1" type="ORF">RRG08_059662</name>
</gene>
<organism evidence="1 2">
    <name type="scientific">Elysia crispata</name>
    <name type="common">lettuce slug</name>
    <dbReference type="NCBI Taxonomy" id="231223"/>
    <lineage>
        <taxon>Eukaryota</taxon>
        <taxon>Metazoa</taxon>
        <taxon>Spiralia</taxon>
        <taxon>Lophotrochozoa</taxon>
        <taxon>Mollusca</taxon>
        <taxon>Gastropoda</taxon>
        <taxon>Heterobranchia</taxon>
        <taxon>Euthyneura</taxon>
        <taxon>Panpulmonata</taxon>
        <taxon>Sacoglossa</taxon>
        <taxon>Placobranchoidea</taxon>
        <taxon>Plakobranchidae</taxon>
        <taxon>Elysia</taxon>
    </lineage>
</organism>
<name>A0AAE1B685_9GAST</name>
<dbReference type="AlphaFoldDB" id="A0AAE1B685"/>
<sequence length="167" mass="18547">MEKNLTTNVEEAVSRAETAATLSASSVTQLGRKLDGSLVSSFDDFRKSCSKDEPVPVREFFDVLEAGKKDWELAFRGTAYTGVPIYTACLYGTGIPSEVEAGCKQFNYSLSCANHYRNRDVIGNWKNIDEVLFAVFVKGQMVKNVVFNARGSNYINWFEANRVVSSS</sequence>
<keyword evidence="2" id="KW-1185">Reference proteome</keyword>
<evidence type="ECO:0000313" key="2">
    <source>
        <dbReference type="Proteomes" id="UP001283361"/>
    </source>
</evidence>
<reference evidence="1" key="1">
    <citation type="journal article" date="2023" name="G3 (Bethesda)">
        <title>A reference genome for the long-term kleptoplast-retaining sea slug Elysia crispata morphotype clarki.</title>
        <authorList>
            <person name="Eastman K.E."/>
            <person name="Pendleton A.L."/>
            <person name="Shaikh M.A."/>
            <person name="Suttiyut T."/>
            <person name="Ogas R."/>
            <person name="Tomko P."/>
            <person name="Gavelis G."/>
            <person name="Widhalm J.R."/>
            <person name="Wisecaver J.H."/>
        </authorList>
    </citation>
    <scope>NUCLEOTIDE SEQUENCE</scope>
    <source>
        <strain evidence="1">ECLA1</strain>
    </source>
</reference>
<comment type="caution">
    <text evidence="1">The sequence shown here is derived from an EMBL/GenBank/DDBJ whole genome shotgun (WGS) entry which is preliminary data.</text>
</comment>
<accession>A0AAE1B685</accession>
<protein>
    <submittedName>
        <fullName evidence="1">Uncharacterized protein</fullName>
    </submittedName>
</protein>
<dbReference type="Proteomes" id="UP001283361">
    <property type="component" value="Unassembled WGS sequence"/>
</dbReference>
<proteinExistence type="predicted"/>
<evidence type="ECO:0000313" key="1">
    <source>
        <dbReference type="EMBL" id="KAK3799616.1"/>
    </source>
</evidence>